<dbReference type="PROSITE" id="PS50067">
    <property type="entry name" value="KINESIN_MOTOR_2"/>
    <property type="match status" value="1"/>
</dbReference>
<evidence type="ECO:0000313" key="3">
    <source>
        <dbReference type="EMBL" id="KAJ9577312.1"/>
    </source>
</evidence>
<comment type="caution">
    <text evidence="1">Lacks conserved residue(s) required for the propagation of feature annotation.</text>
</comment>
<keyword evidence="4" id="KW-1185">Reference proteome</keyword>
<reference evidence="3" key="2">
    <citation type="submission" date="2023-05" db="EMBL/GenBank/DDBJ databases">
        <authorList>
            <person name="Fouks B."/>
        </authorList>
    </citation>
    <scope>NUCLEOTIDE SEQUENCE</scope>
    <source>
        <strain evidence="3">Stay&amp;Tobe</strain>
        <tissue evidence="3">Testes</tissue>
    </source>
</reference>
<feature type="domain" description="Kinesin motor" evidence="2">
    <location>
        <begin position="3"/>
        <end position="67"/>
    </location>
</feature>
<gene>
    <name evidence="3" type="ORF">L9F63_006151</name>
</gene>
<dbReference type="EMBL" id="JASPKZ010009367">
    <property type="protein sequence ID" value="KAJ9577312.1"/>
    <property type="molecule type" value="Genomic_DNA"/>
</dbReference>
<dbReference type="GO" id="GO:0003777">
    <property type="term" value="F:microtubule motor activity"/>
    <property type="evidence" value="ECO:0007669"/>
    <property type="project" value="InterPro"/>
</dbReference>
<accession>A0AAD7ZBK9</accession>
<dbReference type="Proteomes" id="UP001233999">
    <property type="component" value="Unassembled WGS sequence"/>
</dbReference>
<comment type="caution">
    <text evidence="3">The sequence shown here is derived from an EMBL/GenBank/DDBJ whole genome shotgun (WGS) entry which is preliminary data.</text>
</comment>
<dbReference type="GO" id="GO:0005524">
    <property type="term" value="F:ATP binding"/>
    <property type="evidence" value="ECO:0007669"/>
    <property type="project" value="InterPro"/>
</dbReference>
<dbReference type="GO" id="GO:0008017">
    <property type="term" value="F:microtubule binding"/>
    <property type="evidence" value="ECO:0007669"/>
    <property type="project" value="InterPro"/>
</dbReference>
<organism evidence="3 4">
    <name type="scientific">Diploptera punctata</name>
    <name type="common">Pacific beetle cockroach</name>
    <dbReference type="NCBI Taxonomy" id="6984"/>
    <lineage>
        <taxon>Eukaryota</taxon>
        <taxon>Metazoa</taxon>
        <taxon>Ecdysozoa</taxon>
        <taxon>Arthropoda</taxon>
        <taxon>Hexapoda</taxon>
        <taxon>Insecta</taxon>
        <taxon>Pterygota</taxon>
        <taxon>Neoptera</taxon>
        <taxon>Polyneoptera</taxon>
        <taxon>Dictyoptera</taxon>
        <taxon>Blattodea</taxon>
        <taxon>Blaberoidea</taxon>
        <taxon>Blaberidae</taxon>
        <taxon>Diplopterinae</taxon>
        <taxon>Diploptera</taxon>
    </lineage>
</organism>
<name>A0AAD7ZBK9_DIPPU</name>
<evidence type="ECO:0000256" key="1">
    <source>
        <dbReference type="PROSITE-ProRule" id="PRU00283"/>
    </source>
</evidence>
<sequence>MASVKVAVRVRPFNQRFFGISEFVEERASVSRAVIVFAMNSTVLSHVPHRKRLLYLPSKIRVTWARE</sequence>
<comment type="similarity">
    <text evidence="1">Belongs to the TRAFAC class myosin-kinesin ATPase superfamily. Kinesin family.</text>
</comment>
<dbReference type="GO" id="GO:0007018">
    <property type="term" value="P:microtubule-based movement"/>
    <property type="evidence" value="ECO:0007669"/>
    <property type="project" value="InterPro"/>
</dbReference>
<evidence type="ECO:0000259" key="2">
    <source>
        <dbReference type="PROSITE" id="PS50067"/>
    </source>
</evidence>
<feature type="non-terminal residue" evidence="3">
    <location>
        <position position="67"/>
    </location>
</feature>
<evidence type="ECO:0000313" key="4">
    <source>
        <dbReference type="Proteomes" id="UP001233999"/>
    </source>
</evidence>
<dbReference type="InterPro" id="IPR001752">
    <property type="entry name" value="Kinesin_motor_dom"/>
</dbReference>
<reference evidence="3" key="1">
    <citation type="journal article" date="2023" name="IScience">
        <title>Live-bearing cockroach genome reveals convergent evolutionary mechanisms linked to viviparity in insects and beyond.</title>
        <authorList>
            <person name="Fouks B."/>
            <person name="Harrison M.C."/>
            <person name="Mikhailova A.A."/>
            <person name="Marchal E."/>
            <person name="English S."/>
            <person name="Carruthers M."/>
            <person name="Jennings E.C."/>
            <person name="Chiamaka E.L."/>
            <person name="Frigard R.A."/>
            <person name="Pippel M."/>
            <person name="Attardo G.M."/>
            <person name="Benoit J.B."/>
            <person name="Bornberg-Bauer E."/>
            <person name="Tobe S.S."/>
        </authorList>
    </citation>
    <scope>NUCLEOTIDE SEQUENCE</scope>
    <source>
        <strain evidence="3">Stay&amp;Tobe</strain>
    </source>
</reference>
<dbReference type="AlphaFoldDB" id="A0AAD7ZBK9"/>
<proteinExistence type="inferred from homology"/>
<protein>
    <recommendedName>
        <fullName evidence="2">Kinesin motor domain-containing protein</fullName>
    </recommendedName>
</protein>